<dbReference type="Gene3D" id="3.30.70.80">
    <property type="entry name" value="Peptidase S8 propeptide/proteinase inhibitor I9"/>
    <property type="match status" value="1"/>
</dbReference>
<evidence type="ECO:0000256" key="7">
    <source>
        <dbReference type="ARBA" id="ARBA00022825"/>
    </source>
</evidence>
<dbReference type="GO" id="GO:0005576">
    <property type="term" value="C:extracellular region"/>
    <property type="evidence" value="ECO:0007669"/>
    <property type="project" value="UniProtKB-SubCell"/>
</dbReference>
<dbReference type="Gene3D" id="3.50.30.30">
    <property type="match status" value="1"/>
</dbReference>
<dbReference type="SUPFAM" id="SSF52743">
    <property type="entry name" value="Subtilisin-like"/>
    <property type="match status" value="1"/>
</dbReference>
<evidence type="ECO:0000259" key="14">
    <source>
        <dbReference type="Pfam" id="PF05922"/>
    </source>
</evidence>
<reference evidence="16 17" key="1">
    <citation type="journal article" date="2021" name="Nat. Plants">
        <title>The Taxus genome provides insights into paclitaxel biosynthesis.</title>
        <authorList>
            <person name="Xiong X."/>
            <person name="Gou J."/>
            <person name="Liao Q."/>
            <person name="Li Y."/>
            <person name="Zhou Q."/>
            <person name="Bi G."/>
            <person name="Li C."/>
            <person name="Du R."/>
            <person name="Wang X."/>
            <person name="Sun T."/>
            <person name="Guo L."/>
            <person name="Liang H."/>
            <person name="Lu P."/>
            <person name="Wu Y."/>
            <person name="Zhang Z."/>
            <person name="Ro D.K."/>
            <person name="Shang Y."/>
            <person name="Huang S."/>
            <person name="Yan J."/>
        </authorList>
    </citation>
    <scope>NUCLEOTIDE SEQUENCE [LARGE SCALE GENOMIC DNA]</scope>
    <source>
        <strain evidence="16">Ta-2019</strain>
    </source>
</reference>
<comment type="subcellular location">
    <subcellularLocation>
        <location evidence="1">Secreted</location>
    </subcellularLocation>
</comment>
<feature type="region of interest" description="Disordered" evidence="11">
    <location>
        <begin position="191"/>
        <end position="218"/>
    </location>
</feature>
<feature type="signal peptide" evidence="12">
    <location>
        <begin position="1"/>
        <end position="23"/>
    </location>
</feature>
<feature type="active site" description="Charge relay system" evidence="9 10">
    <location>
        <position position="213"/>
    </location>
</feature>
<keyword evidence="5 12" id="KW-0732">Signal</keyword>
<dbReference type="InterPro" id="IPR023828">
    <property type="entry name" value="Peptidase_S8_Ser-AS"/>
</dbReference>
<feature type="non-terminal residue" evidence="16">
    <location>
        <position position="725"/>
    </location>
</feature>
<dbReference type="GO" id="GO:0006508">
    <property type="term" value="P:proteolysis"/>
    <property type="evidence" value="ECO:0007669"/>
    <property type="project" value="UniProtKB-KW"/>
</dbReference>
<evidence type="ECO:0000313" key="16">
    <source>
        <dbReference type="EMBL" id="KAH9328338.1"/>
    </source>
</evidence>
<evidence type="ECO:0000256" key="3">
    <source>
        <dbReference type="ARBA" id="ARBA00022525"/>
    </source>
</evidence>
<evidence type="ECO:0000259" key="13">
    <source>
        <dbReference type="Pfam" id="PF00082"/>
    </source>
</evidence>
<comment type="caution">
    <text evidence="16">The sequence shown here is derived from an EMBL/GenBank/DDBJ whole genome shotgun (WGS) entry which is preliminary data.</text>
</comment>
<evidence type="ECO:0008006" key="18">
    <source>
        <dbReference type="Google" id="ProtNLM"/>
    </source>
</evidence>
<keyword evidence="17" id="KW-1185">Reference proteome</keyword>
<dbReference type="CDD" id="cd02120">
    <property type="entry name" value="PA_subtilisin_like"/>
    <property type="match status" value="1"/>
</dbReference>
<feature type="domain" description="Inhibitor I9" evidence="14">
    <location>
        <begin position="30"/>
        <end position="107"/>
    </location>
</feature>
<keyword evidence="7 10" id="KW-0720">Serine protease</keyword>
<evidence type="ECO:0000313" key="17">
    <source>
        <dbReference type="Proteomes" id="UP000824469"/>
    </source>
</evidence>
<accession>A0AA38LKK6</accession>
<dbReference type="InterPro" id="IPR015500">
    <property type="entry name" value="Peptidase_S8_subtilisin-rel"/>
</dbReference>
<dbReference type="CDD" id="cd04852">
    <property type="entry name" value="Peptidases_S8_3"/>
    <property type="match status" value="1"/>
</dbReference>
<dbReference type="Proteomes" id="UP000824469">
    <property type="component" value="Unassembled WGS sequence"/>
</dbReference>
<proteinExistence type="inferred from homology"/>
<dbReference type="PANTHER" id="PTHR10795">
    <property type="entry name" value="PROPROTEIN CONVERTASE SUBTILISIN/KEXIN"/>
    <property type="match status" value="1"/>
</dbReference>
<feature type="active site" description="Charge relay system" evidence="9 10">
    <location>
        <position position="139"/>
    </location>
</feature>
<gene>
    <name evidence="16" type="ORF">KI387_000446</name>
</gene>
<evidence type="ECO:0000259" key="15">
    <source>
        <dbReference type="Pfam" id="PF17766"/>
    </source>
</evidence>
<evidence type="ECO:0000256" key="4">
    <source>
        <dbReference type="ARBA" id="ARBA00022670"/>
    </source>
</evidence>
<dbReference type="InterPro" id="IPR036852">
    <property type="entry name" value="Peptidase_S8/S53_dom_sf"/>
</dbReference>
<evidence type="ECO:0000256" key="6">
    <source>
        <dbReference type="ARBA" id="ARBA00022801"/>
    </source>
</evidence>
<dbReference type="Gene3D" id="2.60.40.2310">
    <property type="match status" value="1"/>
</dbReference>
<dbReference type="Pfam" id="PF00082">
    <property type="entry name" value="Peptidase_S8"/>
    <property type="match status" value="1"/>
</dbReference>
<dbReference type="FunFam" id="3.40.50.200:FF:000006">
    <property type="entry name" value="Subtilisin-like protease SBT1.5"/>
    <property type="match status" value="1"/>
</dbReference>
<organism evidence="16 17">
    <name type="scientific">Taxus chinensis</name>
    <name type="common">Chinese yew</name>
    <name type="synonym">Taxus wallichiana var. chinensis</name>
    <dbReference type="NCBI Taxonomy" id="29808"/>
    <lineage>
        <taxon>Eukaryota</taxon>
        <taxon>Viridiplantae</taxon>
        <taxon>Streptophyta</taxon>
        <taxon>Embryophyta</taxon>
        <taxon>Tracheophyta</taxon>
        <taxon>Spermatophyta</taxon>
        <taxon>Pinopsida</taxon>
        <taxon>Pinidae</taxon>
        <taxon>Conifers II</taxon>
        <taxon>Cupressales</taxon>
        <taxon>Taxaceae</taxon>
        <taxon>Taxus</taxon>
    </lineage>
</organism>
<dbReference type="FunFam" id="3.30.70.80:FF:000003">
    <property type="entry name" value="Subtilisin-like protease SBT1.9"/>
    <property type="match status" value="1"/>
</dbReference>
<dbReference type="InterPro" id="IPR045051">
    <property type="entry name" value="SBT"/>
</dbReference>
<dbReference type="GO" id="GO:0004252">
    <property type="term" value="F:serine-type endopeptidase activity"/>
    <property type="evidence" value="ECO:0007669"/>
    <property type="project" value="UniProtKB-UniRule"/>
</dbReference>
<dbReference type="InterPro" id="IPR034197">
    <property type="entry name" value="Peptidases_S8_3"/>
</dbReference>
<dbReference type="Pfam" id="PF17766">
    <property type="entry name" value="fn3_6"/>
    <property type="match status" value="1"/>
</dbReference>
<keyword evidence="3" id="KW-0964">Secreted</keyword>
<evidence type="ECO:0000256" key="11">
    <source>
        <dbReference type="SAM" id="MobiDB-lite"/>
    </source>
</evidence>
<keyword evidence="6 10" id="KW-0378">Hydrolase</keyword>
<evidence type="ECO:0000256" key="9">
    <source>
        <dbReference type="PIRSR" id="PIRSR615500-1"/>
    </source>
</evidence>
<dbReference type="AlphaFoldDB" id="A0AA38LKK6"/>
<dbReference type="InterPro" id="IPR041469">
    <property type="entry name" value="Subtilisin-like_FN3"/>
</dbReference>
<comment type="similarity">
    <text evidence="2 10">Belongs to the peptidase S8 family.</text>
</comment>
<feature type="active site" description="Charge relay system" evidence="9 10">
    <location>
        <position position="549"/>
    </location>
</feature>
<sequence length="725" mass="77923">MAASVSIKLWFFIAAFTVSFTAAQEEAKKTYIVRMDKSAMPTVFPTHEHWYKSFFSSFTQDVEANMIYTYDDAMHGFAARLSKAQVEALAGAPGHLATYEDRRLHLQTTRSYKFLGLSNTRGVWPLSDFGSDVIIGMIDTGIWPESESFNDRGLPDVPTRWKGSCPPAEAFNSSSCNKKLIGARYFFPGNRNPDSLGPPPNGYYKSPRDSDGHGTHTASTAAGRFVQNAEYFGYGKGTAAGVAPGARVAVYKVCFGICFGSSVLAGIDEALKDGVDIMSLSLGSSEPDNFLDDIVGQAVFAAIERGVLPVFAGGNSGGLPGSVVNTAPWVVTVGASTIDRDFQAEVTLANGNVIYGSSYYPIREALFNVPLIHITHNDATKSCSPNSLNSKWVAGKILVCSSDSNQTLYTSFNSLESQMSNQLSEANRTGVTAVIIINDHYPNLYAQLYSMPALVVGPADGKTISTYATTTNASANIVFQITAVGTKPAPVVADFSGRGPAVYSPGIVKPDVVAPGVDILAAYPSNVDAIYVEPNRRLTTEYYLDSGTSMATPHVTGAAALVKAVHPEWSPAAIRSALMTTAHTLDNTKRVISQHNQLKRNPLPGTPLDFGAGHIRPDLAADPGLVYDAGVNDYLDYLCALNFTANQIRIITGKRYSCGPNLSATDINYPSFSAVFDKKHSGQQVVTFHRTVTNVGNPKSVYRADVKAPRSVNVQVKPNVLKFGR</sequence>
<dbReference type="InterPro" id="IPR010259">
    <property type="entry name" value="S8pro/Inhibitor_I9"/>
</dbReference>
<dbReference type="OMA" id="NSGPRAY"/>
<dbReference type="PROSITE" id="PS00138">
    <property type="entry name" value="SUBTILASE_SER"/>
    <property type="match status" value="1"/>
</dbReference>
<dbReference type="InterPro" id="IPR000209">
    <property type="entry name" value="Peptidase_S8/S53_dom"/>
</dbReference>
<feature type="domain" description="Subtilisin-like protease fibronectin type-III" evidence="15">
    <location>
        <begin position="666"/>
        <end position="724"/>
    </location>
</feature>
<dbReference type="Pfam" id="PF05922">
    <property type="entry name" value="Inhibitor_I9"/>
    <property type="match status" value="1"/>
</dbReference>
<evidence type="ECO:0000256" key="1">
    <source>
        <dbReference type="ARBA" id="ARBA00004613"/>
    </source>
</evidence>
<keyword evidence="4 10" id="KW-0645">Protease</keyword>
<protein>
    <recommendedName>
        <fullName evidence="18">Subtilisin-like protease</fullName>
    </recommendedName>
</protein>
<dbReference type="EMBL" id="JAHRHJ020000001">
    <property type="protein sequence ID" value="KAH9328338.1"/>
    <property type="molecule type" value="Genomic_DNA"/>
</dbReference>
<evidence type="ECO:0000256" key="2">
    <source>
        <dbReference type="ARBA" id="ARBA00011073"/>
    </source>
</evidence>
<evidence type="ECO:0000256" key="8">
    <source>
        <dbReference type="ARBA" id="ARBA00023180"/>
    </source>
</evidence>
<dbReference type="Gene3D" id="3.40.50.200">
    <property type="entry name" value="Peptidase S8/S53 domain"/>
    <property type="match status" value="1"/>
</dbReference>
<dbReference type="InterPro" id="IPR037045">
    <property type="entry name" value="S8pro/Inhibitor_I9_sf"/>
</dbReference>
<feature type="chain" id="PRO_5041264282" description="Subtilisin-like protease" evidence="12">
    <location>
        <begin position="24"/>
        <end position="725"/>
    </location>
</feature>
<evidence type="ECO:0000256" key="5">
    <source>
        <dbReference type="ARBA" id="ARBA00022729"/>
    </source>
</evidence>
<dbReference type="PROSITE" id="PS51892">
    <property type="entry name" value="SUBTILASE"/>
    <property type="match status" value="1"/>
</dbReference>
<keyword evidence="8" id="KW-0325">Glycoprotein</keyword>
<name>A0AA38LKK6_TAXCH</name>
<evidence type="ECO:0000256" key="10">
    <source>
        <dbReference type="PROSITE-ProRule" id="PRU01240"/>
    </source>
</evidence>
<evidence type="ECO:0000256" key="12">
    <source>
        <dbReference type="SAM" id="SignalP"/>
    </source>
</evidence>
<feature type="domain" description="Peptidase S8/S53" evidence="13">
    <location>
        <begin position="130"/>
        <end position="588"/>
    </location>
</feature>
<dbReference type="PRINTS" id="PR00723">
    <property type="entry name" value="SUBTILISIN"/>
</dbReference>